<dbReference type="SMART" id="SM00342">
    <property type="entry name" value="HTH_ARAC"/>
    <property type="match status" value="1"/>
</dbReference>
<dbReference type="InterPro" id="IPR009057">
    <property type="entry name" value="Homeodomain-like_sf"/>
</dbReference>
<dbReference type="PRINTS" id="PR00032">
    <property type="entry name" value="HTHARAC"/>
</dbReference>
<evidence type="ECO:0000259" key="4">
    <source>
        <dbReference type="PROSITE" id="PS01124"/>
    </source>
</evidence>
<evidence type="ECO:0000313" key="5">
    <source>
        <dbReference type="EMBL" id="MBD2753027.1"/>
    </source>
</evidence>
<dbReference type="InterPro" id="IPR020449">
    <property type="entry name" value="Tscrpt_reg_AraC-type_HTH"/>
</dbReference>
<dbReference type="PROSITE" id="PS01124">
    <property type="entry name" value="HTH_ARAC_FAMILY_2"/>
    <property type="match status" value="1"/>
</dbReference>
<dbReference type="InterPro" id="IPR053142">
    <property type="entry name" value="PchR_regulatory_protein"/>
</dbReference>
<dbReference type="InterPro" id="IPR018062">
    <property type="entry name" value="HTH_AraC-typ_CS"/>
</dbReference>
<keyword evidence="6" id="KW-1185">Reference proteome</keyword>
<keyword evidence="1" id="KW-0805">Transcription regulation</keyword>
<dbReference type="PANTHER" id="PTHR47893:SF1">
    <property type="entry name" value="REGULATORY PROTEIN PCHR"/>
    <property type="match status" value="1"/>
</dbReference>
<accession>A0A927B0H3</accession>
<proteinExistence type="predicted"/>
<dbReference type="Pfam" id="PF12833">
    <property type="entry name" value="HTH_18"/>
    <property type="match status" value="1"/>
</dbReference>
<organism evidence="5 6">
    <name type="scientific">Spirosoma validum</name>
    <dbReference type="NCBI Taxonomy" id="2771355"/>
    <lineage>
        <taxon>Bacteria</taxon>
        <taxon>Pseudomonadati</taxon>
        <taxon>Bacteroidota</taxon>
        <taxon>Cytophagia</taxon>
        <taxon>Cytophagales</taxon>
        <taxon>Cytophagaceae</taxon>
        <taxon>Spirosoma</taxon>
    </lineage>
</organism>
<dbReference type="InterPro" id="IPR018060">
    <property type="entry name" value="HTH_AraC"/>
</dbReference>
<dbReference type="GO" id="GO:0003700">
    <property type="term" value="F:DNA-binding transcription factor activity"/>
    <property type="evidence" value="ECO:0007669"/>
    <property type="project" value="InterPro"/>
</dbReference>
<keyword evidence="2" id="KW-0238">DNA-binding</keyword>
<protein>
    <submittedName>
        <fullName evidence="5">Helix-turn-helix transcriptional regulator</fullName>
    </submittedName>
</protein>
<name>A0A927B0H3_9BACT</name>
<evidence type="ECO:0000256" key="3">
    <source>
        <dbReference type="ARBA" id="ARBA00023163"/>
    </source>
</evidence>
<keyword evidence="3" id="KW-0804">Transcription</keyword>
<evidence type="ECO:0000256" key="2">
    <source>
        <dbReference type="ARBA" id="ARBA00023125"/>
    </source>
</evidence>
<dbReference type="Proteomes" id="UP000653797">
    <property type="component" value="Unassembled WGS sequence"/>
</dbReference>
<sequence>MIKVEGKATILRREEMAGSEEHNPELFTERRVAIQDEQIGLITDTQITTGDFLMAHCDFQLTQPIQLIKEVETDIIQLDFALQGDSQVHMGGRPTQHSFSSGQHNISYMPKSKSTYAYPASEQDYSVIIIPREVYFHLLPPGCELHRQFAARVRQHKAGFITPKNLPITPAMAWLLQDMRTTQRTGCLKRLFLESRIIELLMLQLEQIQGNQLINQPLKKANSVKITEARELLDARYTDPPTIVELAKLIGLNEFNLKRNFKEQVGTTILGYITKKRMEEAKRWLLEGDKSISEISYWVGYKNPAHFTVAFKQFYGLLPSAMRTIPGLSQQI</sequence>
<dbReference type="PROSITE" id="PS00041">
    <property type="entry name" value="HTH_ARAC_FAMILY_1"/>
    <property type="match status" value="1"/>
</dbReference>
<reference evidence="5" key="1">
    <citation type="submission" date="2020-09" db="EMBL/GenBank/DDBJ databases">
        <authorList>
            <person name="Kim M.K."/>
        </authorList>
    </citation>
    <scope>NUCLEOTIDE SEQUENCE</scope>
    <source>
        <strain evidence="5">BT704</strain>
    </source>
</reference>
<dbReference type="EMBL" id="JACXAA010000003">
    <property type="protein sequence ID" value="MBD2753027.1"/>
    <property type="molecule type" value="Genomic_DNA"/>
</dbReference>
<dbReference type="Gene3D" id="1.10.10.60">
    <property type="entry name" value="Homeodomain-like"/>
    <property type="match status" value="2"/>
</dbReference>
<dbReference type="GO" id="GO:0043565">
    <property type="term" value="F:sequence-specific DNA binding"/>
    <property type="evidence" value="ECO:0007669"/>
    <property type="project" value="InterPro"/>
</dbReference>
<feature type="domain" description="HTH araC/xylS-type" evidence="4">
    <location>
        <begin position="227"/>
        <end position="325"/>
    </location>
</feature>
<dbReference type="PANTHER" id="PTHR47893">
    <property type="entry name" value="REGULATORY PROTEIN PCHR"/>
    <property type="match status" value="1"/>
</dbReference>
<dbReference type="SUPFAM" id="SSF46689">
    <property type="entry name" value="Homeodomain-like"/>
    <property type="match status" value="2"/>
</dbReference>
<dbReference type="AlphaFoldDB" id="A0A927B0H3"/>
<comment type="caution">
    <text evidence="5">The sequence shown here is derived from an EMBL/GenBank/DDBJ whole genome shotgun (WGS) entry which is preliminary data.</text>
</comment>
<evidence type="ECO:0000313" key="6">
    <source>
        <dbReference type="Proteomes" id="UP000653797"/>
    </source>
</evidence>
<gene>
    <name evidence="5" type="ORF">IC230_09020</name>
</gene>
<evidence type="ECO:0000256" key="1">
    <source>
        <dbReference type="ARBA" id="ARBA00023015"/>
    </source>
</evidence>